<proteinExistence type="inferred from homology"/>
<evidence type="ECO:0000313" key="17">
    <source>
        <dbReference type="Proteomes" id="UP000273119"/>
    </source>
</evidence>
<dbReference type="SUPFAM" id="SSF46977">
    <property type="entry name" value="Succinate dehydrogenase/fumarate reductase flavoprotein C-terminal domain"/>
    <property type="match status" value="1"/>
</dbReference>
<keyword evidence="17" id="KW-1185">Reference proteome</keyword>
<dbReference type="Proteomes" id="UP000273119">
    <property type="component" value="Unassembled WGS sequence"/>
</dbReference>
<evidence type="ECO:0000259" key="15">
    <source>
        <dbReference type="Pfam" id="PF00890"/>
    </source>
</evidence>
<evidence type="ECO:0000256" key="9">
    <source>
        <dbReference type="ARBA" id="ARBA00023002"/>
    </source>
</evidence>
<dbReference type="InterPro" id="IPR036188">
    <property type="entry name" value="FAD/NAD-bd_sf"/>
</dbReference>
<feature type="chain" id="PRO_5039349118" description="L-aspartate oxidase" evidence="14">
    <location>
        <begin position="20"/>
        <end position="541"/>
    </location>
</feature>
<dbReference type="SUPFAM" id="SSF56425">
    <property type="entry name" value="Succinate dehydrogenase/fumarate reductase flavoprotein, catalytic domain"/>
    <property type="match status" value="1"/>
</dbReference>
<evidence type="ECO:0000313" key="16">
    <source>
        <dbReference type="EMBL" id="RKW70615.1"/>
    </source>
</evidence>
<keyword evidence="8" id="KW-0274">FAD</keyword>
<dbReference type="EMBL" id="QQXL01000003">
    <property type="protein sequence ID" value="RKW70615.1"/>
    <property type="molecule type" value="Genomic_DNA"/>
</dbReference>
<keyword evidence="14" id="KW-0732">Signal</keyword>
<evidence type="ECO:0000256" key="3">
    <source>
        <dbReference type="ARBA" id="ARBA00008562"/>
    </source>
</evidence>
<evidence type="ECO:0000256" key="11">
    <source>
        <dbReference type="ARBA" id="ARBA00030386"/>
    </source>
</evidence>
<evidence type="ECO:0000256" key="12">
    <source>
        <dbReference type="ARBA" id="ARBA00048305"/>
    </source>
</evidence>
<evidence type="ECO:0000256" key="14">
    <source>
        <dbReference type="SAM" id="SignalP"/>
    </source>
</evidence>
<dbReference type="GO" id="GO:0033765">
    <property type="term" value="F:steroid dehydrogenase activity, acting on the CH-CH group of donors"/>
    <property type="evidence" value="ECO:0007669"/>
    <property type="project" value="UniProtKB-ARBA"/>
</dbReference>
<dbReference type="PRINTS" id="PR00411">
    <property type="entry name" value="PNDRDTASEI"/>
</dbReference>
<keyword evidence="6" id="KW-0285">Flavoprotein</keyword>
<dbReference type="InterPro" id="IPR027477">
    <property type="entry name" value="Succ_DH/fumarate_Rdtase_cat_sf"/>
</dbReference>
<keyword evidence="7" id="KW-0662">Pyridine nucleotide biosynthesis</keyword>
<comment type="function">
    <text evidence="10">Catalyzes the oxidation of L-aspartate to iminoaspartate, the first step in the de novo biosynthesis of NAD(+).</text>
</comment>
<comment type="cofactor">
    <cofactor evidence="1">
        <name>FAD</name>
        <dbReference type="ChEBI" id="CHEBI:57692"/>
    </cofactor>
</comment>
<feature type="compositionally biased region" description="Polar residues" evidence="13">
    <location>
        <begin position="521"/>
        <end position="533"/>
    </location>
</feature>
<dbReference type="PRINTS" id="PR00368">
    <property type="entry name" value="FADPNR"/>
</dbReference>
<dbReference type="RefSeq" id="WP_121484639.1">
    <property type="nucleotide sequence ID" value="NZ_QQXL01000003.1"/>
</dbReference>
<feature type="signal peptide" evidence="14">
    <location>
        <begin position="1"/>
        <end position="19"/>
    </location>
</feature>
<dbReference type="Gene3D" id="3.50.50.60">
    <property type="entry name" value="FAD/NAD(P)-binding domain"/>
    <property type="match status" value="1"/>
</dbReference>
<dbReference type="InterPro" id="IPR005288">
    <property type="entry name" value="NadB"/>
</dbReference>
<evidence type="ECO:0000256" key="13">
    <source>
        <dbReference type="SAM" id="MobiDB-lite"/>
    </source>
</evidence>
<sequence>MTHLVVVGGGLAGLTAAIAAAEAGVDVTLLDDAACAASASVQAQGGFSAVTAAGVAAGDSVGSHVADTLEAGALHGDAAVVAAICSAAADHVATLTRWGTVWDAAPDGSVALTREAAHAAARIAHCGGDATGAGIIQAVLRHALRLEDEGRLELRGDQRGAGLLVQAGAATGVLLPDGARIRADAVVLASGGISGVYATRTSRHPNPADAAAMAWRAGAVLADAEMVQFHPTYSAEAGFMLTEALRGEGAVLRDADGQRFMLALDERAELAPRDVVARGVAAAQGGAWLDAAPIVERRGPGFLARRFPTVTAALERAGLDLERGPVAVRPAQHYWMGGVAVDQHARSTVPGLLVVGEASRTGLHGANRLASNSLLEAVHTGLAAVATVGSGRHLEAGSLALADPLPVELDEGCGAPLQAVRTIADARLGVDRDEAGLRVALRELERPGQSEAPGNARASSESIAARLVATAALYREGSLGAHHRVDTAGTDRGGARPGSTITLINPHPTAQNDLHGGSQNGGQHSTGRNSIHQTHTKEVAR</sequence>
<dbReference type="EC" id="1.4.3.16" evidence="4"/>
<comment type="pathway">
    <text evidence="2">Cofactor biosynthesis; NAD(+) biosynthesis; iminoaspartate from L-aspartate (oxidase route): step 1/1.</text>
</comment>
<evidence type="ECO:0000256" key="1">
    <source>
        <dbReference type="ARBA" id="ARBA00001974"/>
    </source>
</evidence>
<gene>
    <name evidence="16" type="ORF">DWQ67_05700</name>
</gene>
<dbReference type="PANTHER" id="PTHR42716:SF2">
    <property type="entry name" value="L-ASPARTATE OXIDASE, CHLOROPLASTIC"/>
    <property type="match status" value="1"/>
</dbReference>
<dbReference type="PANTHER" id="PTHR42716">
    <property type="entry name" value="L-ASPARTATE OXIDASE"/>
    <property type="match status" value="1"/>
</dbReference>
<dbReference type="InterPro" id="IPR037099">
    <property type="entry name" value="Fum_R/Succ_DH_flav-like_C_sf"/>
</dbReference>
<dbReference type="SUPFAM" id="SSF51905">
    <property type="entry name" value="FAD/NAD(P)-binding domain"/>
    <property type="match status" value="1"/>
</dbReference>
<evidence type="ECO:0000256" key="8">
    <source>
        <dbReference type="ARBA" id="ARBA00022827"/>
    </source>
</evidence>
<comment type="catalytic activity">
    <reaction evidence="12">
        <text>L-aspartate + O2 = iminosuccinate + H2O2</text>
        <dbReference type="Rhea" id="RHEA:25876"/>
        <dbReference type="ChEBI" id="CHEBI:15379"/>
        <dbReference type="ChEBI" id="CHEBI:16240"/>
        <dbReference type="ChEBI" id="CHEBI:29991"/>
        <dbReference type="ChEBI" id="CHEBI:77875"/>
        <dbReference type="EC" id="1.4.3.16"/>
    </reaction>
    <physiologicalReaction direction="left-to-right" evidence="12">
        <dbReference type="Rhea" id="RHEA:25877"/>
    </physiologicalReaction>
</comment>
<dbReference type="Gene3D" id="1.20.58.100">
    <property type="entry name" value="Fumarate reductase/succinate dehydrogenase flavoprotein-like, C-terminal domain"/>
    <property type="match status" value="1"/>
</dbReference>
<comment type="similarity">
    <text evidence="3">Belongs to the FAD-dependent oxidoreductase 2 family. NadB subfamily.</text>
</comment>
<feature type="domain" description="FAD-dependent oxidoreductase 2 FAD-binding" evidence="15">
    <location>
        <begin position="4"/>
        <end position="374"/>
    </location>
</feature>
<evidence type="ECO:0000256" key="10">
    <source>
        <dbReference type="ARBA" id="ARBA00029426"/>
    </source>
</evidence>
<dbReference type="GO" id="GO:0009435">
    <property type="term" value="P:NAD+ biosynthetic process"/>
    <property type="evidence" value="ECO:0007669"/>
    <property type="project" value="UniProtKB-UniPathway"/>
</dbReference>
<name>A0A496PJE8_9MICC</name>
<comment type="caution">
    <text evidence="16">The sequence shown here is derived from an EMBL/GenBank/DDBJ whole genome shotgun (WGS) entry which is preliminary data.</text>
</comment>
<evidence type="ECO:0000256" key="5">
    <source>
        <dbReference type="ARBA" id="ARBA00021901"/>
    </source>
</evidence>
<evidence type="ECO:0000256" key="4">
    <source>
        <dbReference type="ARBA" id="ARBA00012173"/>
    </source>
</evidence>
<evidence type="ECO:0000256" key="7">
    <source>
        <dbReference type="ARBA" id="ARBA00022642"/>
    </source>
</evidence>
<dbReference type="AlphaFoldDB" id="A0A496PJE8"/>
<dbReference type="Pfam" id="PF00890">
    <property type="entry name" value="FAD_binding_2"/>
    <property type="match status" value="1"/>
</dbReference>
<protein>
    <recommendedName>
        <fullName evidence="5">L-aspartate oxidase</fullName>
        <ecNumber evidence="4">1.4.3.16</ecNumber>
    </recommendedName>
    <alternativeName>
        <fullName evidence="11">Quinolinate synthase B</fullName>
    </alternativeName>
</protein>
<accession>A0A496PJE8</accession>
<dbReference type="InterPro" id="IPR003953">
    <property type="entry name" value="FAD-dep_OxRdtase_2_FAD-bd"/>
</dbReference>
<dbReference type="GO" id="GO:0008734">
    <property type="term" value="F:L-aspartate oxidase activity"/>
    <property type="evidence" value="ECO:0007669"/>
    <property type="project" value="UniProtKB-EC"/>
</dbReference>
<feature type="region of interest" description="Disordered" evidence="13">
    <location>
        <begin position="505"/>
        <end position="541"/>
    </location>
</feature>
<dbReference type="Gene3D" id="3.90.700.10">
    <property type="entry name" value="Succinate dehydrogenase/fumarate reductase flavoprotein, catalytic domain"/>
    <property type="match status" value="1"/>
</dbReference>
<evidence type="ECO:0000256" key="6">
    <source>
        <dbReference type="ARBA" id="ARBA00022630"/>
    </source>
</evidence>
<evidence type="ECO:0000256" key="2">
    <source>
        <dbReference type="ARBA" id="ARBA00004950"/>
    </source>
</evidence>
<dbReference type="UniPathway" id="UPA00253">
    <property type="reaction ID" value="UER00326"/>
</dbReference>
<organism evidence="16 17">
    <name type="scientific">Galactobacter caseinivorans</name>
    <dbReference type="NCBI Taxonomy" id="2676123"/>
    <lineage>
        <taxon>Bacteria</taxon>
        <taxon>Bacillati</taxon>
        <taxon>Actinomycetota</taxon>
        <taxon>Actinomycetes</taxon>
        <taxon>Micrococcales</taxon>
        <taxon>Micrococcaceae</taxon>
        <taxon>Galactobacter</taxon>
    </lineage>
</organism>
<keyword evidence="9" id="KW-0560">Oxidoreductase</keyword>
<reference evidence="16 17" key="1">
    <citation type="submission" date="2018-07" db="EMBL/GenBank/DDBJ databases">
        <title>Arthrobacter sp. nov., isolated from raw cow's milk with high bacterial count.</title>
        <authorList>
            <person name="Hahne J."/>
            <person name="Isele D."/>
            <person name="Lipski A."/>
        </authorList>
    </citation>
    <scope>NUCLEOTIDE SEQUENCE [LARGE SCALE GENOMIC DNA]</scope>
    <source>
        <strain evidence="16 17">JZ R-183</strain>
    </source>
</reference>